<dbReference type="GO" id="GO:0015254">
    <property type="term" value="F:glycerol channel activity"/>
    <property type="evidence" value="ECO:0007669"/>
    <property type="project" value="TreeGrafter"/>
</dbReference>
<gene>
    <name evidence="9" type="primary">glpF</name>
    <name evidence="9" type="ORF">NCTC10179_00233</name>
</gene>
<dbReference type="KEGG" id="mcou:NCTC10179_00233"/>
<proteinExistence type="inferred from homology"/>
<feature type="transmembrane region" description="Helical" evidence="8">
    <location>
        <begin position="44"/>
        <end position="68"/>
    </location>
</feature>
<reference evidence="9 10" key="1">
    <citation type="submission" date="2019-01" db="EMBL/GenBank/DDBJ databases">
        <authorList>
            <consortium name="Pathogen Informatics"/>
        </authorList>
    </citation>
    <scope>NUCLEOTIDE SEQUENCE [LARGE SCALE GENOMIC DNA]</scope>
    <source>
        <strain evidence="9 10">NCTC10179</strain>
    </source>
</reference>
<dbReference type="InterPro" id="IPR050363">
    <property type="entry name" value="MIP/Aquaporin"/>
</dbReference>
<evidence type="ECO:0000256" key="8">
    <source>
        <dbReference type="SAM" id="Phobius"/>
    </source>
</evidence>
<evidence type="ECO:0000256" key="1">
    <source>
        <dbReference type="ARBA" id="ARBA00004141"/>
    </source>
</evidence>
<feature type="transmembrane region" description="Helical" evidence="8">
    <location>
        <begin position="184"/>
        <end position="205"/>
    </location>
</feature>
<feature type="transmembrane region" description="Helical" evidence="8">
    <location>
        <begin position="13"/>
        <end position="32"/>
    </location>
</feature>
<evidence type="ECO:0000256" key="5">
    <source>
        <dbReference type="ARBA" id="ARBA00022989"/>
    </source>
</evidence>
<keyword evidence="4 7" id="KW-0812">Transmembrane</keyword>
<keyword evidence="6 8" id="KW-0472">Membrane</keyword>
<dbReference type="Pfam" id="PF00230">
    <property type="entry name" value="MIP"/>
    <property type="match status" value="1"/>
</dbReference>
<dbReference type="GO" id="GO:0005886">
    <property type="term" value="C:plasma membrane"/>
    <property type="evidence" value="ECO:0007669"/>
    <property type="project" value="TreeGrafter"/>
</dbReference>
<dbReference type="PROSITE" id="PS00221">
    <property type="entry name" value="MIP"/>
    <property type="match status" value="1"/>
</dbReference>
<dbReference type="InterPro" id="IPR022357">
    <property type="entry name" value="MIP_CS"/>
</dbReference>
<comment type="subcellular location">
    <subcellularLocation>
        <location evidence="1">Membrane</location>
        <topology evidence="1">Multi-pass membrane protein</topology>
    </subcellularLocation>
</comment>
<evidence type="ECO:0000256" key="2">
    <source>
        <dbReference type="ARBA" id="ARBA00006175"/>
    </source>
</evidence>
<name>A0A449B6C5_9BACT</name>
<evidence type="ECO:0000256" key="6">
    <source>
        <dbReference type="ARBA" id="ARBA00023136"/>
    </source>
</evidence>
<sequence length="264" mass="27386">MDLQYSAGFVSELIGTMVLILFGNGVVAAMNFKNMYAKKTMGNWMVIITGWGFAVYLGVIISSAIFSAMNHQEALIGTAHLNPAVTVALLVKAAKSDMIGHVVGLSAVYILAQFLGAALGQVLLNFINYKHIIENPSAALKGSSCTGPSHRDAYVQNFSYELVGTMLLVGGVLAAGSSGLAGSLNVTFVVMAIGLSLGSVTGYAINPARDLAPRVVYHLTSLVLKDKLAMQGEVVSPDYAYGLSTPFAAPLVGGAIVGAIALAA</sequence>
<dbReference type="InterPro" id="IPR000425">
    <property type="entry name" value="MIP"/>
</dbReference>
<dbReference type="InterPro" id="IPR023271">
    <property type="entry name" value="Aquaporin-like"/>
</dbReference>
<dbReference type="PRINTS" id="PR00783">
    <property type="entry name" value="MINTRINSICP"/>
</dbReference>
<feature type="transmembrane region" description="Helical" evidence="8">
    <location>
        <begin position="158"/>
        <end position="177"/>
    </location>
</feature>
<protein>
    <submittedName>
        <fullName evidence="9">Aquaglyceroporin</fullName>
    </submittedName>
</protein>
<organism evidence="9 10">
    <name type="scientific">Mycoplasmopsis columboralis</name>
    <dbReference type="NCBI Taxonomy" id="171282"/>
    <lineage>
        <taxon>Bacteria</taxon>
        <taxon>Bacillati</taxon>
        <taxon>Mycoplasmatota</taxon>
        <taxon>Mycoplasmoidales</taxon>
        <taxon>Metamycoplasmataceae</taxon>
        <taxon>Mycoplasmopsis</taxon>
    </lineage>
</organism>
<dbReference type="Gene3D" id="1.20.1080.10">
    <property type="entry name" value="Glycerol uptake facilitator protein"/>
    <property type="match status" value="1"/>
</dbReference>
<dbReference type="OrthoDB" id="9807293at2"/>
<dbReference type="PANTHER" id="PTHR43829:SF9">
    <property type="entry name" value="AQUAPORIN-9"/>
    <property type="match status" value="1"/>
</dbReference>
<evidence type="ECO:0000313" key="10">
    <source>
        <dbReference type="Proteomes" id="UP000289497"/>
    </source>
</evidence>
<dbReference type="RefSeq" id="WP_036433995.1">
    <property type="nucleotide sequence ID" value="NZ_LR215039.1"/>
</dbReference>
<comment type="similarity">
    <text evidence="2 7">Belongs to the MIP/aquaporin (TC 1.A.8) family.</text>
</comment>
<dbReference type="SUPFAM" id="SSF81338">
    <property type="entry name" value="Aquaporin-like"/>
    <property type="match status" value="1"/>
</dbReference>
<feature type="transmembrane region" description="Helical" evidence="8">
    <location>
        <begin position="103"/>
        <end position="127"/>
    </location>
</feature>
<evidence type="ECO:0000256" key="7">
    <source>
        <dbReference type="RuleBase" id="RU000477"/>
    </source>
</evidence>
<evidence type="ECO:0000256" key="3">
    <source>
        <dbReference type="ARBA" id="ARBA00022448"/>
    </source>
</evidence>
<accession>A0A449B6C5</accession>
<dbReference type="Proteomes" id="UP000289497">
    <property type="component" value="Chromosome"/>
</dbReference>
<keyword evidence="10" id="KW-1185">Reference proteome</keyword>
<evidence type="ECO:0000256" key="4">
    <source>
        <dbReference type="ARBA" id="ARBA00022692"/>
    </source>
</evidence>
<dbReference type="EMBL" id="LR215039">
    <property type="protein sequence ID" value="VEU76068.1"/>
    <property type="molecule type" value="Genomic_DNA"/>
</dbReference>
<feature type="transmembrane region" description="Helical" evidence="8">
    <location>
        <begin position="239"/>
        <end position="263"/>
    </location>
</feature>
<dbReference type="PANTHER" id="PTHR43829">
    <property type="entry name" value="AQUAPORIN OR AQUAGLYCEROPORIN RELATED"/>
    <property type="match status" value="1"/>
</dbReference>
<dbReference type="AlphaFoldDB" id="A0A449B6C5"/>
<evidence type="ECO:0000313" key="9">
    <source>
        <dbReference type="EMBL" id="VEU76068.1"/>
    </source>
</evidence>
<keyword evidence="5 8" id="KW-1133">Transmembrane helix</keyword>
<keyword evidence="3 7" id="KW-0813">Transport</keyword>